<sequence>MYILLLLLLLLLLSQITSSHRLLYPSSVTPYSNEIVTSEPNRNSTFVKTGRHEISWVNHFKVNETKTRYVKLTAWRRALSSVQEVIEPKIEDTGSYTWEVPIYMESAKDWYILIEDTTNPEAVYGVAPEGRANLPLDEQPTFQIKPAPANLWWLFGVFLSIIASILSNLGVNLQKLSMMRESSERAASEKRAYISQPLWLIGLTTLIIGSVGDFAALGFAPQSLMTPVGGFTLVCNAVFAHYFLAERLTKKDKIGTMNIIVGIIVLATFGAKSNTSYTVAELMRMYATGAFVAYVLAVAIAVGLFYYCYWRAAHIVKKYGKQHQKYKPFKKLHPLSCSALSGCLGAQSILCAKSVAEMFKESVSVDGTNQFDKPETWLIVLGMIFFVFSQIHWLARGLESFDAVYIVPVFQCFFISVAVIGGAVYFREFDDMPDLNRFMFFVGLMITLSGVYLLSQRDMSKLKPKQRFRAQVFVVIFMLRTQKVVRRKKELERLEMVAESSIPNPAIPTTLPGAIPEGNGAMVLPERSPREERKSLEDAEKDHAVMEMREQLGRMNRNSAANVNLPIMQVTAAVDKKKRKMEGKIKEKIIDPTLDTLEHVGDVIKAGVGKVRIAPSSQPGSPERPDLEMGRMQPGGLEDAGVAYKVPKESKQGDHEANLKTPPKTDAGMV</sequence>
<evidence type="ECO:0000256" key="2">
    <source>
        <dbReference type="ARBA" id="ARBA00022692"/>
    </source>
</evidence>
<dbReference type="PANTHER" id="PTHR12570:SF9">
    <property type="entry name" value="MAGNESIUM TRANSPORTER NIPA8-RELATED"/>
    <property type="match status" value="1"/>
</dbReference>
<feature type="transmembrane region" description="Helical" evidence="6">
    <location>
        <begin position="254"/>
        <end position="271"/>
    </location>
</feature>
<comment type="subcellular location">
    <subcellularLocation>
        <location evidence="1">Membrane</location>
        <topology evidence="1">Multi-pass membrane protein</topology>
    </subcellularLocation>
</comment>
<dbReference type="SUPFAM" id="SSF103481">
    <property type="entry name" value="Multidrug resistance efflux transporter EmrE"/>
    <property type="match status" value="1"/>
</dbReference>
<keyword evidence="9" id="KW-1185">Reference proteome</keyword>
<dbReference type="InterPro" id="IPR037185">
    <property type="entry name" value="EmrE-like"/>
</dbReference>
<evidence type="ECO:0000256" key="5">
    <source>
        <dbReference type="SAM" id="MobiDB-lite"/>
    </source>
</evidence>
<feature type="transmembrane region" description="Helical" evidence="6">
    <location>
        <begin position="438"/>
        <end position="455"/>
    </location>
</feature>
<name>A0A9W7A3Q8_9STRA</name>
<dbReference type="InterPro" id="IPR008521">
    <property type="entry name" value="Mg_trans_NIPA"/>
</dbReference>
<dbReference type="GO" id="GO:0015095">
    <property type="term" value="F:magnesium ion transmembrane transporter activity"/>
    <property type="evidence" value="ECO:0007669"/>
    <property type="project" value="InterPro"/>
</dbReference>
<dbReference type="EMBL" id="BRXW01000550">
    <property type="protein sequence ID" value="GMH65286.1"/>
    <property type="molecule type" value="Genomic_DNA"/>
</dbReference>
<dbReference type="Proteomes" id="UP001165122">
    <property type="component" value="Unassembled WGS sequence"/>
</dbReference>
<feature type="transmembrane region" description="Helical" evidence="6">
    <location>
        <begin position="404"/>
        <end position="426"/>
    </location>
</feature>
<feature type="transmembrane region" description="Helical" evidence="6">
    <location>
        <begin position="291"/>
        <end position="312"/>
    </location>
</feature>
<evidence type="ECO:0000256" key="3">
    <source>
        <dbReference type="ARBA" id="ARBA00022989"/>
    </source>
</evidence>
<feature type="transmembrane region" description="Helical" evidence="6">
    <location>
        <begin position="151"/>
        <end position="171"/>
    </location>
</feature>
<evidence type="ECO:0008006" key="10">
    <source>
        <dbReference type="Google" id="ProtNLM"/>
    </source>
</evidence>
<dbReference type="GO" id="GO:0016020">
    <property type="term" value="C:membrane"/>
    <property type="evidence" value="ECO:0007669"/>
    <property type="project" value="UniProtKB-SubCell"/>
</dbReference>
<keyword evidence="3 6" id="KW-1133">Transmembrane helix</keyword>
<evidence type="ECO:0000256" key="7">
    <source>
        <dbReference type="SAM" id="SignalP"/>
    </source>
</evidence>
<evidence type="ECO:0000313" key="8">
    <source>
        <dbReference type="EMBL" id="GMH65286.1"/>
    </source>
</evidence>
<reference evidence="9" key="1">
    <citation type="journal article" date="2023" name="Commun. Biol.">
        <title>Genome analysis of Parmales, the sister group of diatoms, reveals the evolutionary specialization of diatoms from phago-mixotrophs to photoautotrophs.</title>
        <authorList>
            <person name="Ban H."/>
            <person name="Sato S."/>
            <person name="Yoshikawa S."/>
            <person name="Yamada K."/>
            <person name="Nakamura Y."/>
            <person name="Ichinomiya M."/>
            <person name="Sato N."/>
            <person name="Blanc-Mathieu R."/>
            <person name="Endo H."/>
            <person name="Kuwata A."/>
            <person name="Ogata H."/>
        </authorList>
    </citation>
    <scope>NUCLEOTIDE SEQUENCE [LARGE SCALE GENOMIC DNA]</scope>
    <source>
        <strain evidence="9">NIES 3700</strain>
    </source>
</reference>
<evidence type="ECO:0000313" key="9">
    <source>
        <dbReference type="Proteomes" id="UP001165122"/>
    </source>
</evidence>
<dbReference type="AlphaFoldDB" id="A0A9W7A3Q8"/>
<keyword evidence="4 6" id="KW-0472">Membrane</keyword>
<keyword evidence="7" id="KW-0732">Signal</keyword>
<evidence type="ECO:0000256" key="1">
    <source>
        <dbReference type="ARBA" id="ARBA00004141"/>
    </source>
</evidence>
<feature type="transmembrane region" description="Helical" evidence="6">
    <location>
        <begin position="376"/>
        <end position="395"/>
    </location>
</feature>
<protein>
    <recommendedName>
        <fullName evidence="10">Magnesium transporter</fullName>
    </recommendedName>
</protein>
<dbReference type="PANTHER" id="PTHR12570">
    <property type="match status" value="1"/>
</dbReference>
<proteinExistence type="predicted"/>
<keyword evidence="2 6" id="KW-0812">Transmembrane</keyword>
<accession>A0A9W7A3Q8</accession>
<comment type="caution">
    <text evidence="8">The sequence shown here is derived from an EMBL/GenBank/DDBJ whole genome shotgun (WGS) entry which is preliminary data.</text>
</comment>
<organism evidence="8 9">
    <name type="scientific">Triparma laevis f. longispina</name>
    <dbReference type="NCBI Taxonomy" id="1714387"/>
    <lineage>
        <taxon>Eukaryota</taxon>
        <taxon>Sar</taxon>
        <taxon>Stramenopiles</taxon>
        <taxon>Ochrophyta</taxon>
        <taxon>Bolidophyceae</taxon>
        <taxon>Parmales</taxon>
        <taxon>Triparmaceae</taxon>
        <taxon>Triparma</taxon>
    </lineage>
</organism>
<feature type="transmembrane region" description="Helical" evidence="6">
    <location>
        <begin position="224"/>
        <end position="245"/>
    </location>
</feature>
<dbReference type="Pfam" id="PF05653">
    <property type="entry name" value="Mg_trans_NIPA"/>
    <property type="match status" value="1"/>
</dbReference>
<feature type="signal peptide" evidence="7">
    <location>
        <begin position="1"/>
        <end position="19"/>
    </location>
</feature>
<feature type="compositionally biased region" description="Basic and acidic residues" evidence="5">
    <location>
        <begin position="646"/>
        <end position="658"/>
    </location>
</feature>
<feature type="region of interest" description="Disordered" evidence="5">
    <location>
        <begin position="611"/>
        <end position="670"/>
    </location>
</feature>
<feature type="transmembrane region" description="Helical" evidence="6">
    <location>
        <begin position="192"/>
        <end position="212"/>
    </location>
</feature>
<gene>
    <name evidence="8" type="ORF">TrLO_g12537</name>
</gene>
<evidence type="ECO:0000256" key="6">
    <source>
        <dbReference type="SAM" id="Phobius"/>
    </source>
</evidence>
<dbReference type="OrthoDB" id="165382at2759"/>
<evidence type="ECO:0000256" key="4">
    <source>
        <dbReference type="ARBA" id="ARBA00023136"/>
    </source>
</evidence>
<feature type="chain" id="PRO_5040741155" description="Magnesium transporter" evidence="7">
    <location>
        <begin position="20"/>
        <end position="670"/>
    </location>
</feature>